<dbReference type="Pfam" id="PF00582">
    <property type="entry name" value="Usp"/>
    <property type="match status" value="1"/>
</dbReference>
<dbReference type="InterPro" id="IPR014729">
    <property type="entry name" value="Rossmann-like_a/b/a_fold"/>
</dbReference>
<evidence type="ECO:0000256" key="5">
    <source>
        <dbReference type="ARBA" id="ARBA00022989"/>
    </source>
</evidence>
<keyword evidence="12" id="KW-1185">Reference proteome</keyword>
<feature type="transmembrane region" description="Helical" evidence="8">
    <location>
        <begin position="370"/>
        <end position="389"/>
    </location>
</feature>
<accession>A0ABZ2QBJ6</accession>
<evidence type="ECO:0000256" key="4">
    <source>
        <dbReference type="ARBA" id="ARBA00022692"/>
    </source>
</evidence>
<dbReference type="InterPro" id="IPR006016">
    <property type="entry name" value="UspA"/>
</dbReference>
<feature type="transmembrane region" description="Helical" evidence="8">
    <location>
        <begin position="249"/>
        <end position="266"/>
    </location>
</feature>
<feature type="domain" description="UspA" evidence="9">
    <location>
        <begin position="418"/>
        <end position="545"/>
    </location>
</feature>
<evidence type="ECO:0000313" key="12">
    <source>
        <dbReference type="Proteomes" id="UP001447857"/>
    </source>
</evidence>
<feature type="transmembrane region" description="Helical" evidence="8">
    <location>
        <begin position="227"/>
        <end position="243"/>
    </location>
</feature>
<evidence type="ECO:0000256" key="6">
    <source>
        <dbReference type="ARBA" id="ARBA00023065"/>
    </source>
</evidence>
<feature type="transmembrane region" description="Helical" evidence="8">
    <location>
        <begin position="100"/>
        <end position="123"/>
    </location>
</feature>
<evidence type="ECO:0000256" key="8">
    <source>
        <dbReference type="SAM" id="Phobius"/>
    </source>
</evidence>
<protein>
    <submittedName>
        <fullName evidence="11">Cation:proton antiporter</fullName>
    </submittedName>
</protein>
<feature type="domain" description="Cation/H+ exchanger transmembrane" evidence="10">
    <location>
        <begin position="28"/>
        <end position="390"/>
    </location>
</feature>
<feature type="transmembrane region" description="Helical" evidence="8">
    <location>
        <begin position="44"/>
        <end position="63"/>
    </location>
</feature>
<feature type="transmembrane region" description="Helical" evidence="8">
    <location>
        <begin position="20"/>
        <end position="37"/>
    </location>
</feature>
<dbReference type="EMBL" id="CP147988">
    <property type="protein sequence ID" value="WXK49643.1"/>
    <property type="molecule type" value="Genomic_DNA"/>
</dbReference>
<dbReference type="Pfam" id="PF00999">
    <property type="entry name" value="Na_H_Exchanger"/>
    <property type="match status" value="1"/>
</dbReference>
<proteinExistence type="predicted"/>
<reference evidence="11 12" key="1">
    <citation type="submission" date="2024-02" db="EMBL/GenBank/DDBJ databases">
        <title>complete genome of Flavobacterium ginsenosidimutans Str. YTB16.</title>
        <authorList>
            <person name="Wang Q."/>
        </authorList>
    </citation>
    <scope>NUCLEOTIDE SEQUENCE [LARGE SCALE GENOMIC DNA]</scope>
    <source>
        <strain evidence="11 12">YTB16</strain>
    </source>
</reference>
<dbReference type="RefSeq" id="WP_111285556.1">
    <property type="nucleotide sequence ID" value="NZ_CP147988.1"/>
</dbReference>
<keyword evidence="2" id="KW-0813">Transport</keyword>
<dbReference type="PANTHER" id="PTHR43562:SF4">
    <property type="entry name" value="NA(+)_H(+) ANTIPORTER NHAS5"/>
    <property type="match status" value="1"/>
</dbReference>
<feature type="transmembrane region" description="Helical" evidence="8">
    <location>
        <begin position="192"/>
        <end position="215"/>
    </location>
</feature>
<feature type="transmembrane region" description="Helical" evidence="8">
    <location>
        <begin position="308"/>
        <end position="333"/>
    </location>
</feature>
<evidence type="ECO:0000256" key="3">
    <source>
        <dbReference type="ARBA" id="ARBA00022449"/>
    </source>
</evidence>
<feature type="transmembrane region" description="Helical" evidence="8">
    <location>
        <begin position="69"/>
        <end position="88"/>
    </location>
</feature>
<evidence type="ECO:0000259" key="9">
    <source>
        <dbReference type="Pfam" id="PF00582"/>
    </source>
</evidence>
<dbReference type="Gene3D" id="3.40.50.620">
    <property type="entry name" value="HUPs"/>
    <property type="match status" value="1"/>
</dbReference>
<organism evidence="11 12">
    <name type="scientific">Flavobacterium ginsenosidimutans</name>
    <dbReference type="NCBI Taxonomy" id="687844"/>
    <lineage>
        <taxon>Bacteria</taxon>
        <taxon>Pseudomonadati</taxon>
        <taxon>Bacteroidota</taxon>
        <taxon>Flavobacteriia</taxon>
        <taxon>Flavobacteriales</taxon>
        <taxon>Flavobacteriaceae</taxon>
        <taxon>Flavobacterium</taxon>
    </lineage>
</organism>
<evidence type="ECO:0000256" key="1">
    <source>
        <dbReference type="ARBA" id="ARBA00004141"/>
    </source>
</evidence>
<evidence type="ECO:0000256" key="2">
    <source>
        <dbReference type="ARBA" id="ARBA00022448"/>
    </source>
</evidence>
<dbReference type="InterPro" id="IPR038770">
    <property type="entry name" value="Na+/solute_symporter_sf"/>
</dbReference>
<evidence type="ECO:0000256" key="7">
    <source>
        <dbReference type="ARBA" id="ARBA00023136"/>
    </source>
</evidence>
<dbReference type="Proteomes" id="UP001447857">
    <property type="component" value="Chromosome"/>
</dbReference>
<keyword evidence="3" id="KW-0050">Antiport</keyword>
<comment type="subcellular location">
    <subcellularLocation>
        <location evidence="1">Membrane</location>
        <topology evidence="1">Multi-pass membrane protein</topology>
    </subcellularLocation>
</comment>
<dbReference type="PANTHER" id="PTHR43562">
    <property type="entry name" value="NAPA-TYPE SODIUM/HYDROGEN ANTIPORTER"/>
    <property type="match status" value="1"/>
</dbReference>
<keyword evidence="4 8" id="KW-0812">Transmembrane</keyword>
<feature type="transmembrane region" description="Helical" evidence="8">
    <location>
        <begin position="129"/>
        <end position="148"/>
    </location>
</feature>
<name>A0ABZ2QBJ6_9FLAO</name>
<gene>
    <name evidence="11" type="ORF">V6624_21725</name>
</gene>
<sequence>MIEFFRHLLQEFELPLSNPVLIFSLILFIILLSPILLKKINIPGIIGLIISGVIIGPHGLNILAKNSAVDLFSTIGLLYIMFIAGLELDMNEFKANRNKSLLFGFFTFILPLSIGFPVCFYLLKYDFNASFLTASMFATHTLVAYPIVSKLGISKNQAVAITVGGTILTDTAVLIILAVIMGSSQGNLNQAFWIKLFISLAIFSAIMFMIIPRVAKWFFKKLESEKHAHYIFVLSVVFFAAFLAEVAGVEPIIGAFVAGLALNPLIPHSSALMNRIEFIGNSLFIPFFLISVGMLVDVSVILSGPTALIVAGTLSVVAIFGKWIAAFFTQIVFKYTRTERQLIFGLSSAHAAATLAVILVGYKAKILDENILNGTIILILITCIVASFATEKAAKKIAICEEEISHEDTERDQILDEHILIPLAKSSAAASLLDFALLIKDKKSSNPITLLTIVPNNNQAEKNILKYRKAVDKFVVQASASEVKINTIARIDHNPASGIARTSKEIMSDIVIVGWPRKTGFIDKIFGENVDSIINNVDKSLFICRFQKNFIEEKRLVFICPPFSERGIGFHLLMQKVSRLAQELSVPVVIHAEEKTFQSIQQIASHLKLNSKFGFKNVSDWEDFELITEEIKPTDLVVFNLSRKGSVSYQSIFDKLPQKFEKYFSDNNAILVYPHDDRKESSMDAYEDFTSSPLAKGIEAIEQIGRGLGSILKKG</sequence>
<feature type="transmembrane region" description="Helical" evidence="8">
    <location>
        <begin position="342"/>
        <end position="364"/>
    </location>
</feature>
<keyword evidence="6" id="KW-0406">Ion transport</keyword>
<keyword evidence="7 8" id="KW-0472">Membrane</keyword>
<dbReference type="InterPro" id="IPR006153">
    <property type="entry name" value="Cation/H_exchanger_TM"/>
</dbReference>
<feature type="transmembrane region" description="Helical" evidence="8">
    <location>
        <begin position="278"/>
        <end position="302"/>
    </location>
</feature>
<feature type="transmembrane region" description="Helical" evidence="8">
    <location>
        <begin position="160"/>
        <end position="180"/>
    </location>
</feature>
<dbReference type="Gene3D" id="1.20.1530.20">
    <property type="match status" value="1"/>
</dbReference>
<evidence type="ECO:0000313" key="11">
    <source>
        <dbReference type="EMBL" id="WXK49643.1"/>
    </source>
</evidence>
<keyword evidence="5 8" id="KW-1133">Transmembrane helix</keyword>
<evidence type="ECO:0000259" key="10">
    <source>
        <dbReference type="Pfam" id="PF00999"/>
    </source>
</evidence>
<dbReference type="SUPFAM" id="SSF52402">
    <property type="entry name" value="Adenine nucleotide alpha hydrolases-like"/>
    <property type="match status" value="1"/>
</dbReference>